<sequence>MQLDKVLSSNRAATELIEQMKDEKFRLEQELSAVKAIATRRQTDRDAEMKRHTISETEKMRLSRAEVRNAELSSEIHAKSQQAQLLALKISDLTDQVEDAQQHYEREKKSRQEVERSLRDRIQELEDELAKVYAQLERLKQEQRNMSDNAPENKCLVIEQSQTIEILKANVEKLENLICGMREGFDEKEQRRDQRGRQETRRWAEIVGELKQENMYLERKIEHLNTQLQAKVDFESSYKDRLKTARLELQEVKEKADGDIAVLKKEALEAEVKMTDAKSEAASNAQSERLLRRRFENLQKQVQEKESTHEQQLQDVQNEKQTLSDQIEILKEESQIIDELEAEVTRLAHKCASSDAENKSLKLQTNKAVEAKTQACLKMEKLEVEKRNAERQADSANEEVRKLKLLCNDMENNTQDLESLLSEYEKNQEIGIKENKELDATICRLLNKTERLEACLQAERNQRQAIDERNERSKVSMQSQLASHRSKEENLQKEVAQQKVNIERLRKQVRTLECEAEKLEMSKRSASLNLAQAEDENKKLKEEAATWKTQISNLKAANSKLSFDLELLLDKLDEVTEMKNTVENSMENLVLTKEHDQYRSEQTLSQQSKLIDFLQQRYEAPLKKKSGSKLFQSKRKDDQHDEFAQALESERSRSRKLQDEVKELKTELYQTKVSSIKGSRDLSQLSQTSEVSGDGAVGQDSGVVCGAASNSVTPAKPPAKSSQKTMKHNIPHRLSVSLNCRATKCGVCQNSVMFGRQAAKCQDCHIVTHEKCRTNLPATCGLPTQFMQVYSQAMTQKSLSSAGGVLEADLKLIELGGWMKVKGLEDSAAWMKRFVLLENRSLLFYLSDDTTCQPLEYFDLRKVHLNLISDVNPAELMTTVSPDDMPYIIKLEFSSPAIHRVIYLLAANFTEKEKWDSTLEAIISHGSMATVHQDTKLQGNRLVQLAGSSLVDVNCCLLIGESDILLLGAAEGLLACQLSYTSEPLIKVEGIGSVYQMSNLEIPDRLMFIAGQKRWLCLTSYSTLRAKMCSSQNTISGAVTIVADKIGDIHNCSMFRCSELNGRCAVVAATPTYISVIYYSNTKREFTIIQEVRISEPCSCICYTPDFVLFGTDTVHKLSVQNGSTKPFLNPDVKHVTSYNSFPIELLCVSNTDSSKREYLCCFTDVGVFVDSQGNRTRDEDIQWSGLPLAFAYRSPYLYVVYYKAMQVIGPLEQTGCNWKTMQAFLNIQSPRYLGPAYTDGAVYVASIQDGYTDVVVFKGNLSLPGGYSEYQSADELLSDTDGSDSNYHSLERKTQNSRQHNKENRPKNKMPSMIHKYHEAVLRTGIGIKPSRQLQASSETSVDSSSQELAKPRTPLNSDYFSNIYGSGKQKDASASEPHHTDV</sequence>
<dbReference type="InterPro" id="IPR001180">
    <property type="entry name" value="CNH_dom"/>
</dbReference>
<evidence type="ECO:0000256" key="1">
    <source>
        <dbReference type="ARBA" id="ARBA00022553"/>
    </source>
</evidence>
<evidence type="ECO:0000256" key="7">
    <source>
        <dbReference type="SAM" id="MobiDB-lite"/>
    </source>
</evidence>
<keyword evidence="1" id="KW-0597">Phosphoprotein</keyword>
<feature type="compositionally biased region" description="Basic and acidic residues" evidence="7">
    <location>
        <begin position="1370"/>
        <end position="1384"/>
    </location>
</feature>
<feature type="compositionally biased region" description="Low complexity" evidence="7">
    <location>
        <begin position="1338"/>
        <end position="1347"/>
    </location>
</feature>
<dbReference type="Pfam" id="PF00130">
    <property type="entry name" value="C1_1"/>
    <property type="match status" value="1"/>
</dbReference>
<feature type="coiled-coil region" evidence="6">
    <location>
        <begin position="207"/>
        <end position="427"/>
    </location>
</feature>
<dbReference type="Proteomes" id="UP000593567">
    <property type="component" value="Unassembled WGS sequence"/>
</dbReference>
<evidence type="ECO:0000256" key="3">
    <source>
        <dbReference type="ARBA" id="ARBA00022833"/>
    </source>
</evidence>
<feature type="coiled-coil region" evidence="6">
    <location>
        <begin position="62"/>
        <end position="177"/>
    </location>
</feature>
<feature type="coiled-coil region" evidence="6">
    <location>
        <begin position="3"/>
        <end position="37"/>
    </location>
</feature>
<feature type="compositionally biased region" description="Basic and acidic residues" evidence="7">
    <location>
        <begin position="1290"/>
        <end position="1307"/>
    </location>
</feature>
<dbReference type="SMART" id="SM00109">
    <property type="entry name" value="C1"/>
    <property type="match status" value="1"/>
</dbReference>
<keyword evidence="6" id="KW-0175">Coiled coil</keyword>
<feature type="domain" description="Phorbol-ester/DAG-type" evidence="9">
    <location>
        <begin position="731"/>
        <end position="780"/>
    </location>
</feature>
<feature type="domain" description="PH" evidence="8">
    <location>
        <begin position="812"/>
        <end position="924"/>
    </location>
</feature>
<feature type="region of interest" description="Disordered" evidence="7">
    <location>
        <begin position="1277"/>
        <end position="1315"/>
    </location>
</feature>
<evidence type="ECO:0000256" key="2">
    <source>
        <dbReference type="ARBA" id="ARBA00022723"/>
    </source>
</evidence>
<keyword evidence="3" id="KW-0862">Zinc</keyword>
<dbReference type="GO" id="GO:0005737">
    <property type="term" value="C:cytoplasm"/>
    <property type="evidence" value="ECO:0007669"/>
    <property type="project" value="TreeGrafter"/>
</dbReference>
<dbReference type="SUPFAM" id="SSF57889">
    <property type="entry name" value="Cysteine-rich domain"/>
    <property type="match status" value="1"/>
</dbReference>
<dbReference type="CDD" id="cd20814">
    <property type="entry name" value="CRIK"/>
    <property type="match status" value="1"/>
</dbReference>
<dbReference type="OrthoDB" id="2156623at2759"/>
<dbReference type="Pfam" id="PF00169">
    <property type="entry name" value="PH"/>
    <property type="match status" value="1"/>
</dbReference>
<reference evidence="11" key="1">
    <citation type="submission" date="2020-06" db="EMBL/GenBank/DDBJ databases">
        <title>Draft genome of Bugula neritina, a colonial animal packing powerful symbionts and potential medicines.</title>
        <authorList>
            <person name="Rayko M."/>
        </authorList>
    </citation>
    <scope>NUCLEOTIDE SEQUENCE [LARGE SCALE GENOMIC DNA]</scope>
    <source>
        <strain evidence="11">Kwan_BN1</strain>
    </source>
</reference>
<dbReference type="CDD" id="cd00821">
    <property type="entry name" value="PH"/>
    <property type="match status" value="1"/>
</dbReference>
<dbReference type="InterPro" id="IPR011993">
    <property type="entry name" value="PH-like_dom_sf"/>
</dbReference>
<dbReference type="SMART" id="SM00036">
    <property type="entry name" value="CNH"/>
    <property type="match status" value="1"/>
</dbReference>
<dbReference type="PROSITE" id="PS50219">
    <property type="entry name" value="CNH"/>
    <property type="match status" value="1"/>
</dbReference>
<dbReference type="EMBL" id="VXIV02000288">
    <property type="protein sequence ID" value="KAF6039242.1"/>
    <property type="molecule type" value="Genomic_DNA"/>
</dbReference>
<gene>
    <name evidence="11" type="ORF">EB796_002437</name>
</gene>
<feature type="region of interest" description="Disordered" evidence="7">
    <location>
        <begin position="625"/>
        <end position="658"/>
    </location>
</feature>
<dbReference type="PROSITE" id="PS00479">
    <property type="entry name" value="ZF_DAG_PE_1"/>
    <property type="match status" value="1"/>
</dbReference>
<dbReference type="GO" id="GO:0004674">
    <property type="term" value="F:protein serine/threonine kinase activity"/>
    <property type="evidence" value="ECO:0007669"/>
    <property type="project" value="UniProtKB-EC"/>
</dbReference>
<comment type="catalytic activity">
    <reaction evidence="4">
        <text>L-threonyl-[protein] + ATP = O-phospho-L-threonyl-[protein] + ADP + H(+)</text>
        <dbReference type="Rhea" id="RHEA:46608"/>
        <dbReference type="Rhea" id="RHEA-COMP:11060"/>
        <dbReference type="Rhea" id="RHEA-COMP:11605"/>
        <dbReference type="ChEBI" id="CHEBI:15378"/>
        <dbReference type="ChEBI" id="CHEBI:30013"/>
        <dbReference type="ChEBI" id="CHEBI:30616"/>
        <dbReference type="ChEBI" id="CHEBI:61977"/>
        <dbReference type="ChEBI" id="CHEBI:456216"/>
        <dbReference type="EC" id="2.7.11.1"/>
    </reaction>
</comment>
<dbReference type="PANTHER" id="PTHR22988">
    <property type="entry name" value="MYOTONIC DYSTROPHY S/T KINASE-RELATED"/>
    <property type="match status" value="1"/>
</dbReference>
<evidence type="ECO:0000313" key="11">
    <source>
        <dbReference type="EMBL" id="KAF6039242.1"/>
    </source>
</evidence>
<evidence type="ECO:0000256" key="5">
    <source>
        <dbReference type="ARBA" id="ARBA00048679"/>
    </source>
</evidence>
<comment type="catalytic activity">
    <reaction evidence="5">
        <text>L-seryl-[protein] + ATP = O-phospho-L-seryl-[protein] + ADP + H(+)</text>
        <dbReference type="Rhea" id="RHEA:17989"/>
        <dbReference type="Rhea" id="RHEA-COMP:9863"/>
        <dbReference type="Rhea" id="RHEA-COMP:11604"/>
        <dbReference type="ChEBI" id="CHEBI:15378"/>
        <dbReference type="ChEBI" id="CHEBI:29999"/>
        <dbReference type="ChEBI" id="CHEBI:30616"/>
        <dbReference type="ChEBI" id="CHEBI:83421"/>
        <dbReference type="ChEBI" id="CHEBI:456216"/>
        <dbReference type="EC" id="2.7.11.1"/>
    </reaction>
</comment>
<keyword evidence="2" id="KW-0479">Metal-binding</keyword>
<comment type="caution">
    <text evidence="11">The sequence shown here is derived from an EMBL/GenBank/DDBJ whole genome shotgun (WGS) entry which is preliminary data.</text>
</comment>
<dbReference type="Gene3D" id="2.30.29.30">
    <property type="entry name" value="Pleckstrin-homology domain (PH domain)/Phosphotyrosine-binding domain (PTB)"/>
    <property type="match status" value="1"/>
</dbReference>
<organism evidence="11 12">
    <name type="scientific">Bugula neritina</name>
    <name type="common">Brown bryozoan</name>
    <name type="synonym">Sertularia neritina</name>
    <dbReference type="NCBI Taxonomy" id="10212"/>
    <lineage>
        <taxon>Eukaryota</taxon>
        <taxon>Metazoa</taxon>
        <taxon>Spiralia</taxon>
        <taxon>Lophotrochozoa</taxon>
        <taxon>Bryozoa</taxon>
        <taxon>Gymnolaemata</taxon>
        <taxon>Cheilostomatida</taxon>
        <taxon>Flustrina</taxon>
        <taxon>Buguloidea</taxon>
        <taxon>Bugulidae</taxon>
        <taxon>Bugula</taxon>
    </lineage>
</organism>
<feature type="compositionally biased region" description="Polar residues" evidence="7">
    <location>
        <begin position="1356"/>
        <end position="1366"/>
    </location>
</feature>
<accession>A0A7J7KM56</accession>
<feature type="region of interest" description="Disordered" evidence="7">
    <location>
        <begin position="1332"/>
        <end position="1384"/>
    </location>
</feature>
<dbReference type="GO" id="GO:0046872">
    <property type="term" value="F:metal ion binding"/>
    <property type="evidence" value="ECO:0007669"/>
    <property type="project" value="UniProtKB-KW"/>
</dbReference>
<dbReference type="GO" id="GO:0031032">
    <property type="term" value="P:actomyosin structure organization"/>
    <property type="evidence" value="ECO:0007669"/>
    <property type="project" value="TreeGrafter"/>
</dbReference>
<feature type="domain" description="CNH" evidence="10">
    <location>
        <begin position="950"/>
        <end position="1241"/>
    </location>
</feature>
<evidence type="ECO:0000313" key="12">
    <source>
        <dbReference type="Proteomes" id="UP000593567"/>
    </source>
</evidence>
<dbReference type="Pfam" id="PF00780">
    <property type="entry name" value="CNH"/>
    <property type="match status" value="1"/>
</dbReference>
<name>A0A7J7KM56_BUGNE</name>
<dbReference type="InterPro" id="IPR050839">
    <property type="entry name" value="Rho-assoc_Ser/Thr_Kinase"/>
</dbReference>
<dbReference type="PROSITE" id="PS50003">
    <property type="entry name" value="PH_DOMAIN"/>
    <property type="match status" value="1"/>
</dbReference>
<feature type="compositionally biased region" description="Basic and acidic residues" evidence="7">
    <location>
        <begin position="634"/>
        <end position="658"/>
    </location>
</feature>
<keyword evidence="12" id="KW-1185">Reference proteome</keyword>
<evidence type="ECO:0000259" key="10">
    <source>
        <dbReference type="PROSITE" id="PS50219"/>
    </source>
</evidence>
<dbReference type="GO" id="GO:0005856">
    <property type="term" value="C:cytoskeleton"/>
    <property type="evidence" value="ECO:0007669"/>
    <property type="project" value="TreeGrafter"/>
</dbReference>
<evidence type="ECO:0000259" key="9">
    <source>
        <dbReference type="PROSITE" id="PS50081"/>
    </source>
</evidence>
<evidence type="ECO:0000256" key="4">
    <source>
        <dbReference type="ARBA" id="ARBA00047899"/>
    </source>
</evidence>
<dbReference type="SMART" id="SM00233">
    <property type="entry name" value="PH"/>
    <property type="match status" value="1"/>
</dbReference>
<dbReference type="PROSITE" id="PS50081">
    <property type="entry name" value="ZF_DAG_PE_2"/>
    <property type="match status" value="1"/>
</dbReference>
<dbReference type="SUPFAM" id="SSF50729">
    <property type="entry name" value="PH domain-like"/>
    <property type="match status" value="1"/>
</dbReference>
<evidence type="ECO:0000259" key="8">
    <source>
        <dbReference type="PROSITE" id="PS50003"/>
    </source>
</evidence>
<dbReference type="Gene3D" id="3.30.60.20">
    <property type="match status" value="1"/>
</dbReference>
<dbReference type="InterPro" id="IPR002219">
    <property type="entry name" value="PKC_DAG/PE"/>
</dbReference>
<dbReference type="PANTHER" id="PTHR22988:SF71">
    <property type="entry name" value="CITRON RHO-INTERACTING KINASE"/>
    <property type="match status" value="1"/>
</dbReference>
<dbReference type="InterPro" id="IPR046349">
    <property type="entry name" value="C1-like_sf"/>
</dbReference>
<proteinExistence type="predicted"/>
<dbReference type="InterPro" id="IPR001849">
    <property type="entry name" value="PH_domain"/>
</dbReference>
<feature type="coiled-coil region" evidence="6">
    <location>
        <begin position="474"/>
        <end position="585"/>
    </location>
</feature>
<evidence type="ECO:0000256" key="6">
    <source>
        <dbReference type="SAM" id="Coils"/>
    </source>
</evidence>
<protein>
    <submittedName>
        <fullName evidence="11">CIT</fullName>
    </submittedName>
</protein>